<feature type="compositionally biased region" description="Basic and acidic residues" evidence="3">
    <location>
        <begin position="41"/>
        <end position="54"/>
    </location>
</feature>
<name>A0A9Q0CGY0_9POAL</name>
<sequence>MDSSSQCDENSSSETDLDRSSTAIDSTDFSRTISDVSSFSERSEDHSGPYESHSHLRGLWPPPRRPSPGLNRMSMKQHSSDVFHKKSPAEDELELVKEKFSKLLLGEDMSGSGKGVCTAVAISNSITNLYATAFGTRHKLEPLPLEKKAMWRREMDCLLSVCDYIVEFYPSSQTLPDGTTVEVMATRPRSDIYINLPALEKLDAMLIDILDSFHKPEFWYIDDGKKSFSSGSSSFRRLSHRNEEKWWLPVPCVPPDTGISENGRKSLQQKRDCANQIHKAAVAINSGVLSEMEIPDSFLAGLAKSGKISLGESLYRAISTPERFSPDQLLDQLNMSEEHDALELADRVEAAMYVWRRKASTHHSKSSWKMVKELVSDEDKNVMLASRAESLLLSIKQRFPSLSQTTLDTSKIQYNKDVGQAILESYSRVLESLAFNIVSWIDDVLFADKSATKS</sequence>
<comment type="caution">
    <text evidence="5">The sequence shown here is derived from an EMBL/GenBank/DDBJ whole genome shotgun (WGS) entry which is preliminary data.</text>
</comment>
<evidence type="ECO:0000256" key="3">
    <source>
        <dbReference type="SAM" id="MobiDB-lite"/>
    </source>
</evidence>
<dbReference type="PROSITE" id="PS51334">
    <property type="entry name" value="PRONE"/>
    <property type="match status" value="1"/>
</dbReference>
<dbReference type="AlphaFoldDB" id="A0A9Q0CGY0"/>
<feature type="domain" description="PRONE" evidence="4">
    <location>
        <begin position="83"/>
        <end position="454"/>
    </location>
</feature>
<organism evidence="5 6">
    <name type="scientific">Rhynchospora breviuscula</name>
    <dbReference type="NCBI Taxonomy" id="2022672"/>
    <lineage>
        <taxon>Eukaryota</taxon>
        <taxon>Viridiplantae</taxon>
        <taxon>Streptophyta</taxon>
        <taxon>Embryophyta</taxon>
        <taxon>Tracheophyta</taxon>
        <taxon>Spermatophyta</taxon>
        <taxon>Magnoliopsida</taxon>
        <taxon>Liliopsida</taxon>
        <taxon>Poales</taxon>
        <taxon>Cyperaceae</taxon>
        <taxon>Cyperoideae</taxon>
        <taxon>Rhynchosporeae</taxon>
        <taxon>Rhynchospora</taxon>
    </lineage>
</organism>
<feature type="region of interest" description="Disordered" evidence="3">
    <location>
        <begin position="1"/>
        <end position="86"/>
    </location>
</feature>
<dbReference type="OrthoDB" id="1053009at2759"/>
<dbReference type="FunFam" id="1.20.58.2010:FF:000001">
    <property type="entry name" value="Rop guanine nucleotide exchange factor 14"/>
    <property type="match status" value="1"/>
</dbReference>
<dbReference type="InterPro" id="IPR005512">
    <property type="entry name" value="PRONE_dom"/>
</dbReference>
<dbReference type="Proteomes" id="UP001151287">
    <property type="component" value="Unassembled WGS sequence"/>
</dbReference>
<evidence type="ECO:0000313" key="6">
    <source>
        <dbReference type="Proteomes" id="UP001151287"/>
    </source>
</evidence>
<evidence type="ECO:0000256" key="2">
    <source>
        <dbReference type="PROSITE-ProRule" id="PRU00663"/>
    </source>
</evidence>
<feature type="compositionally biased region" description="Low complexity" evidence="3">
    <location>
        <begin position="1"/>
        <end position="14"/>
    </location>
</feature>
<dbReference type="Pfam" id="PF03759">
    <property type="entry name" value="PRONE"/>
    <property type="match status" value="1"/>
</dbReference>
<dbReference type="PANTHER" id="PTHR33101:SF47">
    <property type="entry name" value="ROP GUANINE NUCLEOTIDE EXCHANGE FACTOR 2-RELATED"/>
    <property type="match status" value="1"/>
</dbReference>
<keyword evidence="1 2" id="KW-0344">Guanine-nucleotide releasing factor</keyword>
<dbReference type="InterPro" id="IPR038937">
    <property type="entry name" value="RopGEF"/>
</dbReference>
<evidence type="ECO:0000259" key="4">
    <source>
        <dbReference type="PROSITE" id="PS51334"/>
    </source>
</evidence>
<protein>
    <recommendedName>
        <fullName evidence="4">PRONE domain-containing protein</fullName>
    </recommendedName>
</protein>
<reference evidence="5" key="1">
    <citation type="journal article" date="2022" name="Cell">
        <title>Repeat-based holocentromeres influence genome architecture and karyotype evolution.</title>
        <authorList>
            <person name="Hofstatter P.G."/>
            <person name="Thangavel G."/>
            <person name="Lux T."/>
            <person name="Neumann P."/>
            <person name="Vondrak T."/>
            <person name="Novak P."/>
            <person name="Zhang M."/>
            <person name="Costa L."/>
            <person name="Castellani M."/>
            <person name="Scott A."/>
            <person name="Toegelov H."/>
            <person name="Fuchs J."/>
            <person name="Mata-Sucre Y."/>
            <person name="Dias Y."/>
            <person name="Vanzela A.L.L."/>
            <person name="Huettel B."/>
            <person name="Almeida C.C.S."/>
            <person name="Simkova H."/>
            <person name="Souza G."/>
            <person name="Pedrosa-Harand A."/>
            <person name="Macas J."/>
            <person name="Mayer K.F.X."/>
            <person name="Houben A."/>
            <person name="Marques A."/>
        </authorList>
    </citation>
    <scope>NUCLEOTIDE SEQUENCE</scope>
    <source>
        <strain evidence="5">RhyBre1mFocal</strain>
    </source>
</reference>
<dbReference type="GO" id="GO:0005085">
    <property type="term" value="F:guanyl-nucleotide exchange factor activity"/>
    <property type="evidence" value="ECO:0007669"/>
    <property type="project" value="UniProtKB-UniRule"/>
</dbReference>
<keyword evidence="6" id="KW-1185">Reference proteome</keyword>
<dbReference type="FunFam" id="1.20.58.2010:FF:000003">
    <property type="entry name" value="Rop guanine nucleotide exchange factor 14"/>
    <property type="match status" value="1"/>
</dbReference>
<proteinExistence type="predicted"/>
<dbReference type="Gene3D" id="1.20.58.2010">
    <property type="entry name" value="PRONE domain, subdomain 1"/>
    <property type="match status" value="2"/>
</dbReference>
<evidence type="ECO:0000256" key="1">
    <source>
        <dbReference type="ARBA" id="ARBA00022658"/>
    </source>
</evidence>
<feature type="compositionally biased region" description="Polar residues" evidence="3">
    <location>
        <begin position="20"/>
        <end position="40"/>
    </location>
</feature>
<gene>
    <name evidence="5" type="ORF">LUZ63_010450</name>
</gene>
<dbReference type="PANTHER" id="PTHR33101">
    <property type="entry name" value="ROP GUANINE NUCLEOTIDE EXCHANGE FACTOR 1"/>
    <property type="match status" value="1"/>
</dbReference>
<evidence type="ECO:0000313" key="5">
    <source>
        <dbReference type="EMBL" id="KAJ1693752.1"/>
    </source>
</evidence>
<dbReference type="EMBL" id="JAMQYH010000003">
    <property type="protein sequence ID" value="KAJ1693752.1"/>
    <property type="molecule type" value="Genomic_DNA"/>
</dbReference>
<accession>A0A9Q0CGY0</accession>